<dbReference type="AlphaFoldDB" id="A0AAE3LHK3"/>
<feature type="chain" id="PRO_5042038001" evidence="3">
    <location>
        <begin position="28"/>
        <end position="566"/>
    </location>
</feature>
<dbReference type="RefSeq" id="WP_267300926.1">
    <property type="nucleotide sequence ID" value="NZ_JAOQJZ010000005.1"/>
</dbReference>
<evidence type="ECO:0000256" key="1">
    <source>
        <dbReference type="SAM" id="MobiDB-lite"/>
    </source>
</evidence>
<dbReference type="EMBL" id="JAOQJZ010000005">
    <property type="protein sequence ID" value="MCU6705645.1"/>
    <property type="molecule type" value="Genomic_DNA"/>
</dbReference>
<keyword evidence="2" id="KW-1133">Transmembrane helix</keyword>
<keyword evidence="2" id="KW-0472">Membrane</keyword>
<evidence type="ECO:0000256" key="2">
    <source>
        <dbReference type="SAM" id="Phobius"/>
    </source>
</evidence>
<gene>
    <name evidence="4" type="ORF">OCV57_06870</name>
</gene>
<name>A0AAE3LHK3_9FIRM</name>
<feature type="compositionally biased region" description="Low complexity" evidence="1">
    <location>
        <begin position="294"/>
        <end position="304"/>
    </location>
</feature>
<evidence type="ECO:0000313" key="5">
    <source>
        <dbReference type="Proteomes" id="UP001208131"/>
    </source>
</evidence>
<reference evidence="4 5" key="1">
    <citation type="journal article" date="2021" name="ISME Commun">
        <title>Automated analysis of genomic sequences facilitates high-throughput and comprehensive description of bacteria.</title>
        <authorList>
            <person name="Hitch T.C.A."/>
        </authorList>
    </citation>
    <scope>NUCLEOTIDE SEQUENCE [LARGE SCALE GENOMIC DNA]</scope>
    <source>
        <strain evidence="4 5">Sanger_31</strain>
    </source>
</reference>
<feature type="signal peptide" evidence="3">
    <location>
        <begin position="1"/>
        <end position="27"/>
    </location>
</feature>
<feature type="region of interest" description="Disordered" evidence="1">
    <location>
        <begin position="285"/>
        <end position="304"/>
    </location>
</feature>
<evidence type="ECO:0000313" key="4">
    <source>
        <dbReference type="EMBL" id="MCU6705645.1"/>
    </source>
</evidence>
<evidence type="ECO:0000256" key="3">
    <source>
        <dbReference type="SAM" id="SignalP"/>
    </source>
</evidence>
<organism evidence="4 5">
    <name type="scientific">Hominimerdicola aceti</name>
    <dbReference type="NCBI Taxonomy" id="2981726"/>
    <lineage>
        <taxon>Bacteria</taxon>
        <taxon>Bacillati</taxon>
        <taxon>Bacillota</taxon>
        <taxon>Clostridia</taxon>
        <taxon>Eubacteriales</taxon>
        <taxon>Oscillospiraceae</taxon>
        <taxon>Hominimerdicola</taxon>
    </lineage>
</organism>
<keyword evidence="2" id="KW-0812">Transmembrane</keyword>
<dbReference type="Proteomes" id="UP001208131">
    <property type="component" value="Unassembled WGS sequence"/>
</dbReference>
<comment type="caution">
    <text evidence="4">The sequence shown here is derived from an EMBL/GenBank/DDBJ whole genome shotgun (WGS) entry which is preliminary data.</text>
</comment>
<accession>A0AAE3LHK3</accession>
<keyword evidence="3" id="KW-0732">Signal</keyword>
<proteinExistence type="predicted"/>
<feature type="transmembrane region" description="Helical" evidence="2">
    <location>
        <begin position="542"/>
        <end position="564"/>
    </location>
</feature>
<sequence>MRNKIKQVLCMFSALVVMICCAVPAFADDVSSVVSSSNVNREKRFSQMIDYAKNNNIDIENSHYIMTYSEDSSQYYWWYYIFFIPDDILVNDTLILTHGRYSSSFTISFINARVSNYGNSDIDVLEYRANVDVSSFSLYVDDDEQSHSYPNHIFKSNIKITNNGDDITPTDPNAVPAPFTVTYTPELSLNMQNKIYYPSKGGANADENGLVAAENNNINLDIKLTPEFLKTFNEKDLGKSYGSGTYAVLCCLSKNLLNAGDDLQRFFDEDVVLYAMNHDGNYYKGQDDEKIKSDGSSSDDLNSNDTVDTFEPYLTLYQGRTPIYTIPRDGKLTVSFDLTSIDYKTHGLTDDSKLYVNVIGVFVKNNGHVTPQNGEKTEDTNSSTWLGSYAYQEDFTNLKTCEKIDDFVRSVDEETGKPETFKAYRVYSVISDSFSYEKFPDYVPKVYKDKDGNTYNPSTTKLKDLCNIPPSKVTDVDLAKGSDGVINDGSYMQPDDYNKYLDKKKINANFGSVDFTDIKSIFSTTGTYWDFLTAALSCLPSWFYAVFSAWFVLFLAIALIKLVIPS</sequence>
<keyword evidence="5" id="KW-1185">Reference proteome</keyword>
<protein>
    <submittedName>
        <fullName evidence="4">Uncharacterized protein</fullName>
    </submittedName>
</protein>